<sequence length="190" mass="21474">MRSAMASYGDISPLSWQMLAAHCRVVGVPKAAVLYASDAVPTSFAFVATGLLRVYVTDADGREYNKNFFAEGSFPGAMTALLTGTASRFTIEALEPSQVVLIDFKRYRELLWSQDDLKIFHIHYLESNWLLAKDAREVEIVQSDAATRYRLFVQDYPDLHKRLPQYHIAAHLGITPTQLSRVRKNFKLST</sequence>
<feature type="domain" description="Cyclic nucleotide-binding" evidence="1">
    <location>
        <begin position="42"/>
        <end position="111"/>
    </location>
</feature>
<dbReference type="Proteomes" id="UP000185680">
    <property type="component" value="Chromosome"/>
</dbReference>
<dbReference type="InterPro" id="IPR000595">
    <property type="entry name" value="cNMP-bd_dom"/>
</dbReference>
<evidence type="ECO:0000313" key="4">
    <source>
        <dbReference type="Proteomes" id="UP000185657"/>
    </source>
</evidence>
<dbReference type="SUPFAM" id="SSF51206">
    <property type="entry name" value="cAMP-binding domain-like"/>
    <property type="match status" value="1"/>
</dbReference>
<keyword evidence="4" id="KW-1185">Reference proteome</keyword>
<dbReference type="KEGG" id="hyl:LPB072_17535"/>
<organism evidence="2 5">
    <name type="scientific">Hydrogenophaga crassostreae</name>
    <dbReference type="NCBI Taxonomy" id="1763535"/>
    <lineage>
        <taxon>Bacteria</taxon>
        <taxon>Pseudomonadati</taxon>
        <taxon>Pseudomonadota</taxon>
        <taxon>Betaproteobacteria</taxon>
        <taxon>Burkholderiales</taxon>
        <taxon>Comamonadaceae</taxon>
        <taxon>Hydrogenophaga</taxon>
    </lineage>
</organism>
<proteinExistence type="predicted"/>
<dbReference type="AlphaFoldDB" id="A0A167IYB6"/>
<dbReference type="PROSITE" id="PS50042">
    <property type="entry name" value="CNMP_BINDING_3"/>
    <property type="match status" value="1"/>
</dbReference>
<dbReference type="CDD" id="cd00038">
    <property type="entry name" value="CAP_ED"/>
    <property type="match status" value="1"/>
</dbReference>
<evidence type="ECO:0000313" key="5">
    <source>
        <dbReference type="Proteomes" id="UP000185680"/>
    </source>
</evidence>
<gene>
    <name evidence="2" type="ORF">LPB072_17535</name>
    <name evidence="3" type="ORF">LPB72_03500</name>
</gene>
<dbReference type="InterPro" id="IPR018490">
    <property type="entry name" value="cNMP-bd_dom_sf"/>
</dbReference>
<dbReference type="SMART" id="SM00100">
    <property type="entry name" value="cNMP"/>
    <property type="match status" value="1"/>
</dbReference>
<dbReference type="STRING" id="1763535.LPB072_17535"/>
<reference evidence="3 4" key="1">
    <citation type="submission" date="2016-02" db="EMBL/GenBank/DDBJ databases">
        <title>Draft genome sequence of Hydrogenophaga sp. LPB0072.</title>
        <authorList>
            <person name="Shin S.-K."/>
            <person name="Yi H."/>
        </authorList>
    </citation>
    <scope>NUCLEOTIDE SEQUENCE [LARGE SCALE GENOMIC DNA]</scope>
    <source>
        <strain evidence="3 4">LPB0072</strain>
    </source>
</reference>
<dbReference type="Gene3D" id="2.60.120.10">
    <property type="entry name" value="Jelly Rolls"/>
    <property type="match status" value="1"/>
</dbReference>
<reference evidence="2 5" key="2">
    <citation type="submission" date="2016-10" db="EMBL/GenBank/DDBJ databases">
        <title>Hydorgenophaga sp. LPB0072 isolated from gastropod.</title>
        <authorList>
            <person name="Kim E."/>
            <person name="Yi H."/>
        </authorList>
    </citation>
    <scope>NUCLEOTIDE SEQUENCE [LARGE SCALE GENOMIC DNA]</scope>
    <source>
        <strain evidence="2 5">LPB0072</strain>
    </source>
</reference>
<dbReference type="OrthoDB" id="9798104at2"/>
<accession>A0A167IYB6</accession>
<evidence type="ECO:0000313" key="2">
    <source>
        <dbReference type="EMBL" id="AOW15762.1"/>
    </source>
</evidence>
<name>A0A167IYB6_9BURK</name>
<dbReference type="EMBL" id="LVWD01000003">
    <property type="protein sequence ID" value="OAD43800.1"/>
    <property type="molecule type" value="Genomic_DNA"/>
</dbReference>
<dbReference type="EMBL" id="CP017476">
    <property type="protein sequence ID" value="AOW15762.1"/>
    <property type="molecule type" value="Genomic_DNA"/>
</dbReference>
<evidence type="ECO:0000259" key="1">
    <source>
        <dbReference type="PROSITE" id="PS50042"/>
    </source>
</evidence>
<protein>
    <recommendedName>
        <fullName evidence="1">Cyclic nucleotide-binding domain-containing protein</fullName>
    </recommendedName>
</protein>
<dbReference type="InterPro" id="IPR014710">
    <property type="entry name" value="RmlC-like_jellyroll"/>
</dbReference>
<dbReference type="Proteomes" id="UP000185657">
    <property type="component" value="Unassembled WGS sequence"/>
</dbReference>
<dbReference type="Pfam" id="PF00027">
    <property type="entry name" value="cNMP_binding"/>
    <property type="match status" value="1"/>
</dbReference>
<evidence type="ECO:0000313" key="3">
    <source>
        <dbReference type="EMBL" id="OAD43800.1"/>
    </source>
</evidence>